<dbReference type="EMBL" id="BPLR01018052">
    <property type="protein sequence ID" value="GIY96473.1"/>
    <property type="molecule type" value="Genomic_DNA"/>
</dbReference>
<gene>
    <name evidence="1" type="ORF">CEXT_14781</name>
</gene>
<accession>A0AAV4XQ58</accession>
<name>A0AAV4XQ58_CAEEX</name>
<protein>
    <submittedName>
        <fullName evidence="1">Uncharacterized protein</fullName>
    </submittedName>
</protein>
<dbReference type="AlphaFoldDB" id="A0AAV4XQ58"/>
<comment type="caution">
    <text evidence="1">The sequence shown here is derived from an EMBL/GenBank/DDBJ whole genome shotgun (WGS) entry which is preliminary data.</text>
</comment>
<sequence>MLPPCGKDYLLQVAAEYLLFAKRDEGGMVSLRSRLFLMGRGVGASSHSRNSGALMAVDGIVCSTLGSRQSLLPSSAHLPRRRWVGRLRFLEVVSIVMPFPAPLLHPTRGNDRQKEKNCLIGRFDASAFMDM</sequence>
<organism evidence="1 2">
    <name type="scientific">Caerostris extrusa</name>
    <name type="common">Bark spider</name>
    <name type="synonym">Caerostris bankana</name>
    <dbReference type="NCBI Taxonomy" id="172846"/>
    <lineage>
        <taxon>Eukaryota</taxon>
        <taxon>Metazoa</taxon>
        <taxon>Ecdysozoa</taxon>
        <taxon>Arthropoda</taxon>
        <taxon>Chelicerata</taxon>
        <taxon>Arachnida</taxon>
        <taxon>Araneae</taxon>
        <taxon>Araneomorphae</taxon>
        <taxon>Entelegynae</taxon>
        <taxon>Araneoidea</taxon>
        <taxon>Araneidae</taxon>
        <taxon>Caerostris</taxon>
    </lineage>
</organism>
<evidence type="ECO:0000313" key="1">
    <source>
        <dbReference type="EMBL" id="GIY96473.1"/>
    </source>
</evidence>
<keyword evidence="2" id="KW-1185">Reference proteome</keyword>
<evidence type="ECO:0000313" key="2">
    <source>
        <dbReference type="Proteomes" id="UP001054945"/>
    </source>
</evidence>
<dbReference type="Proteomes" id="UP001054945">
    <property type="component" value="Unassembled WGS sequence"/>
</dbReference>
<proteinExistence type="predicted"/>
<reference evidence="1 2" key="1">
    <citation type="submission" date="2021-06" db="EMBL/GenBank/DDBJ databases">
        <title>Caerostris extrusa draft genome.</title>
        <authorList>
            <person name="Kono N."/>
            <person name="Arakawa K."/>
        </authorList>
    </citation>
    <scope>NUCLEOTIDE SEQUENCE [LARGE SCALE GENOMIC DNA]</scope>
</reference>